<evidence type="ECO:0000256" key="3">
    <source>
        <dbReference type="ARBA" id="ARBA00023125"/>
    </source>
</evidence>
<dbReference type="GO" id="GO:0003700">
    <property type="term" value="F:DNA-binding transcription factor activity"/>
    <property type="evidence" value="ECO:0007669"/>
    <property type="project" value="InterPro"/>
</dbReference>
<feature type="region of interest" description="Disordered" evidence="6">
    <location>
        <begin position="169"/>
        <end position="202"/>
    </location>
</feature>
<dbReference type="Gene3D" id="6.10.250.2430">
    <property type="match status" value="1"/>
</dbReference>
<dbReference type="Pfam" id="PF02045">
    <property type="entry name" value="CBFB_NFYA"/>
    <property type="match status" value="1"/>
</dbReference>
<sequence>MTGLQETSSFLEERENIRLLHQRNQQSLTHLGLLEKRLDNVSISDSATLEGQSSQLDTHSFSFLVQQSLKDKERDSFNEPLQNKNFGKLDECLSDDSDDTIGEGVDGDRLTKEDLIKCAKHVQKLLQRIESLQNLVSDNSKGSHHSKHRVRKVCRRFCQRIESEVLSQSNVDSSSFTPPPQYITPSGARAPNSNAEEEPVDSGFVVSKDLSESRLSQKMEQAKVSYVKVGAVNVILPFDENRFTSTKTLIGSAASGSSAEDSFSVRSLSSSDNGWNIIEHNDHRNPISGSRILESGTDSNAEQHPAHRSKDIAKETDQIPEEQPLYVNAKQFHRILKRRAARQRLQDSLQANPIEQDSDSHGPLDGIVMEYSNYALNAKDLDADRKHPVKNDALRTPENTIPNVYLDPFEVPAKHTKTNAEKLRDYQTSLMYLTCRKGKNRLKMCRTEDFERESKPPVQRNYEIAQVVSAKQNFDIVCFAEQNIEGSPLRHKEHQQAQQYAQLQTPLAQATYQTAQAQAPAFFGEPVFHHSEKRKSKQQDRFCETPEHDGEHDVKRARGDNPWSMPWTVPQDQGRVSQQYSRSDPNDQEQVHRPRSISVNPLPQIHSEEQKFSFPHETQLSRFAPLSSPQEFRPFTDGFIPPLPDFSRGASARFRPRCSKPSRQLLRKSTLGWDQKYPAGDEKEGDTDVVDMLLARWTILPATLKK</sequence>
<dbReference type="EMBL" id="KV749065">
    <property type="protein sequence ID" value="OCL11322.1"/>
    <property type="molecule type" value="Genomic_DNA"/>
</dbReference>
<dbReference type="Proteomes" id="UP000250140">
    <property type="component" value="Unassembled WGS sequence"/>
</dbReference>
<evidence type="ECO:0000256" key="2">
    <source>
        <dbReference type="ARBA" id="ARBA00023015"/>
    </source>
</evidence>
<comment type="subcellular location">
    <subcellularLocation>
        <location evidence="1">Nucleus</location>
    </subcellularLocation>
</comment>
<dbReference type="GO" id="GO:0005634">
    <property type="term" value="C:nucleus"/>
    <property type="evidence" value="ECO:0007669"/>
    <property type="project" value="UniProtKB-SubCell"/>
</dbReference>
<gene>
    <name evidence="7" type="ORF">AOQ84DRAFT_374099</name>
</gene>
<proteinExistence type="predicted"/>
<dbReference type="GO" id="GO:0003677">
    <property type="term" value="F:DNA binding"/>
    <property type="evidence" value="ECO:0007669"/>
    <property type="project" value="UniProtKB-KW"/>
</dbReference>
<reference evidence="7 8" key="1">
    <citation type="journal article" date="2016" name="Nat. Commun.">
        <title>Ectomycorrhizal ecology is imprinted in the genome of the dominant symbiotic fungus Cenococcum geophilum.</title>
        <authorList>
            <consortium name="DOE Joint Genome Institute"/>
            <person name="Peter M."/>
            <person name="Kohler A."/>
            <person name="Ohm R.A."/>
            <person name="Kuo A."/>
            <person name="Krutzmann J."/>
            <person name="Morin E."/>
            <person name="Arend M."/>
            <person name="Barry K.W."/>
            <person name="Binder M."/>
            <person name="Choi C."/>
            <person name="Clum A."/>
            <person name="Copeland A."/>
            <person name="Grisel N."/>
            <person name="Haridas S."/>
            <person name="Kipfer T."/>
            <person name="LaButti K."/>
            <person name="Lindquist E."/>
            <person name="Lipzen A."/>
            <person name="Maire R."/>
            <person name="Meier B."/>
            <person name="Mihaltcheva S."/>
            <person name="Molinier V."/>
            <person name="Murat C."/>
            <person name="Poggeler S."/>
            <person name="Quandt C.A."/>
            <person name="Sperisen C."/>
            <person name="Tritt A."/>
            <person name="Tisserant E."/>
            <person name="Crous P.W."/>
            <person name="Henrissat B."/>
            <person name="Nehls U."/>
            <person name="Egli S."/>
            <person name="Spatafora J.W."/>
            <person name="Grigoriev I.V."/>
            <person name="Martin F.M."/>
        </authorList>
    </citation>
    <scope>NUCLEOTIDE SEQUENCE [LARGE SCALE GENOMIC DNA]</scope>
    <source>
        <strain evidence="7 8">CBS 207.34</strain>
    </source>
</reference>
<evidence type="ECO:0000256" key="4">
    <source>
        <dbReference type="ARBA" id="ARBA00023163"/>
    </source>
</evidence>
<keyword evidence="4" id="KW-0804">Transcription</keyword>
<keyword evidence="3" id="KW-0238">DNA-binding</keyword>
<evidence type="ECO:0000313" key="8">
    <source>
        <dbReference type="Proteomes" id="UP000250140"/>
    </source>
</evidence>
<name>A0A8E2F689_9PEZI</name>
<dbReference type="OrthoDB" id="5431013at2759"/>
<evidence type="ECO:0000256" key="5">
    <source>
        <dbReference type="ARBA" id="ARBA00023242"/>
    </source>
</evidence>
<accession>A0A8E2F689</accession>
<keyword evidence="8" id="KW-1185">Reference proteome</keyword>
<evidence type="ECO:0000256" key="6">
    <source>
        <dbReference type="SAM" id="MobiDB-lite"/>
    </source>
</evidence>
<feature type="region of interest" description="Disordered" evidence="6">
    <location>
        <begin position="529"/>
        <end position="598"/>
    </location>
</feature>
<evidence type="ECO:0000256" key="1">
    <source>
        <dbReference type="ARBA" id="ARBA00004123"/>
    </source>
</evidence>
<feature type="region of interest" description="Disordered" evidence="6">
    <location>
        <begin position="279"/>
        <end position="309"/>
    </location>
</feature>
<dbReference type="PROSITE" id="PS51152">
    <property type="entry name" value="NFYA_HAP2_2"/>
    <property type="match status" value="1"/>
</dbReference>
<dbReference type="InterPro" id="IPR001289">
    <property type="entry name" value="NFYA"/>
</dbReference>
<keyword evidence="2" id="KW-0805">Transcription regulation</keyword>
<feature type="compositionally biased region" description="Polar residues" evidence="6">
    <location>
        <begin position="570"/>
        <end position="583"/>
    </location>
</feature>
<protein>
    <submittedName>
        <fullName evidence="7">Uncharacterized protein</fullName>
    </submittedName>
</protein>
<feature type="compositionally biased region" description="Basic and acidic residues" evidence="6">
    <location>
        <begin position="537"/>
        <end position="559"/>
    </location>
</feature>
<keyword evidence="5" id="KW-0539">Nucleus</keyword>
<dbReference type="SMART" id="SM00521">
    <property type="entry name" value="CBF"/>
    <property type="match status" value="1"/>
</dbReference>
<dbReference type="AlphaFoldDB" id="A0A8E2F689"/>
<evidence type="ECO:0000313" key="7">
    <source>
        <dbReference type="EMBL" id="OCL11322.1"/>
    </source>
</evidence>
<organism evidence="7 8">
    <name type="scientific">Glonium stellatum</name>
    <dbReference type="NCBI Taxonomy" id="574774"/>
    <lineage>
        <taxon>Eukaryota</taxon>
        <taxon>Fungi</taxon>
        <taxon>Dikarya</taxon>
        <taxon>Ascomycota</taxon>
        <taxon>Pezizomycotina</taxon>
        <taxon>Dothideomycetes</taxon>
        <taxon>Pleosporomycetidae</taxon>
        <taxon>Gloniales</taxon>
        <taxon>Gloniaceae</taxon>
        <taxon>Glonium</taxon>
    </lineage>
</organism>